<comment type="function">
    <text evidence="2">Introduces a single-strand break via transesterification at a target site in duplex DNA. Releases the supercoiling and torsional tension of DNA introduced during the DNA replication and transcription by transiently cleaving and rejoining one strand of the DNA duplex. The scissile phosphodiester is attacked by the catalytic tyrosine of the enzyme, resulting in the formation of a DNA-(5'-phosphotyrosyl)-enzyme intermediate and the expulsion of a 3'-OH DNA strand.</text>
</comment>
<feature type="compositionally biased region" description="Basic and acidic residues" evidence="3">
    <location>
        <begin position="769"/>
        <end position="785"/>
    </location>
</feature>
<feature type="region of interest" description="Disordered" evidence="3">
    <location>
        <begin position="493"/>
        <end position="553"/>
    </location>
</feature>
<evidence type="ECO:0000256" key="3">
    <source>
        <dbReference type="SAM" id="MobiDB-lite"/>
    </source>
</evidence>
<feature type="region of interest" description="Disordered" evidence="3">
    <location>
        <begin position="1"/>
        <end position="61"/>
    </location>
</feature>
<dbReference type="Gene3D" id="1.10.290.10">
    <property type="entry name" value="Topoisomerase I, domain 4"/>
    <property type="match status" value="1"/>
</dbReference>
<feature type="compositionally biased region" description="Basic and acidic residues" evidence="3">
    <location>
        <begin position="527"/>
        <end position="542"/>
    </location>
</feature>
<dbReference type="GO" id="GO:0003677">
    <property type="term" value="F:DNA binding"/>
    <property type="evidence" value="ECO:0007669"/>
    <property type="project" value="UniProtKB-KW"/>
</dbReference>
<organism evidence="6 7">
    <name type="scientific">Heterodera schachtii</name>
    <name type="common">Sugarbeet cyst nematode worm</name>
    <name type="synonym">Tylenchus schachtii</name>
    <dbReference type="NCBI Taxonomy" id="97005"/>
    <lineage>
        <taxon>Eukaryota</taxon>
        <taxon>Metazoa</taxon>
        <taxon>Ecdysozoa</taxon>
        <taxon>Nematoda</taxon>
        <taxon>Chromadorea</taxon>
        <taxon>Rhabditida</taxon>
        <taxon>Tylenchina</taxon>
        <taxon>Tylenchomorpha</taxon>
        <taxon>Tylenchoidea</taxon>
        <taxon>Heteroderidae</taxon>
        <taxon>Heteroderinae</taxon>
        <taxon>Heterodera</taxon>
    </lineage>
</organism>
<keyword evidence="2" id="KW-0238">DNA-binding</keyword>
<feature type="region of interest" description="Disordered" evidence="3">
    <location>
        <begin position="750"/>
        <end position="811"/>
    </location>
</feature>
<evidence type="ECO:0000313" key="7">
    <source>
        <dbReference type="Proteomes" id="UP001620645"/>
    </source>
</evidence>
<dbReference type="GO" id="GO:0003723">
    <property type="term" value="F:RNA binding"/>
    <property type="evidence" value="ECO:0007669"/>
    <property type="project" value="UniProtKB-UniRule"/>
</dbReference>
<feature type="compositionally biased region" description="Polar residues" evidence="3">
    <location>
        <begin position="1"/>
        <end position="29"/>
    </location>
</feature>
<dbReference type="SUPFAM" id="SSF54928">
    <property type="entry name" value="RNA-binding domain, RBD"/>
    <property type="match status" value="1"/>
</dbReference>
<dbReference type="PROSITE" id="PS52039">
    <property type="entry name" value="TOPO_IA_2"/>
    <property type="match status" value="1"/>
</dbReference>
<feature type="compositionally biased region" description="Low complexity" evidence="3">
    <location>
        <begin position="787"/>
        <end position="806"/>
    </location>
</feature>
<protein>
    <recommendedName>
        <fullName evidence="2">DNA topoisomerase</fullName>
        <ecNumber evidence="2">5.6.2.1</ecNumber>
    </recommendedName>
</protein>
<dbReference type="PANTHER" id="PTHR11390:SF21">
    <property type="entry name" value="DNA TOPOISOMERASE 3-ALPHA"/>
    <property type="match status" value="1"/>
</dbReference>
<dbReference type="EMBL" id="JBICCN010000026">
    <property type="protein sequence ID" value="KAL3102151.1"/>
    <property type="molecule type" value="Genomic_DNA"/>
</dbReference>
<evidence type="ECO:0000256" key="1">
    <source>
        <dbReference type="PROSITE-ProRule" id="PRU00176"/>
    </source>
</evidence>
<feature type="domain" description="RRM" evidence="4">
    <location>
        <begin position="612"/>
        <end position="684"/>
    </location>
</feature>
<gene>
    <name evidence="6" type="ORF">niasHS_003560</name>
</gene>
<feature type="domain" description="Topo IA-type catalytic" evidence="5">
    <location>
        <begin position="1"/>
        <end position="484"/>
    </location>
</feature>
<dbReference type="Proteomes" id="UP001620645">
    <property type="component" value="Unassembled WGS sequence"/>
</dbReference>
<dbReference type="InterPro" id="IPR012677">
    <property type="entry name" value="Nucleotide-bd_a/b_plait_sf"/>
</dbReference>
<dbReference type="InterPro" id="IPR023405">
    <property type="entry name" value="Topo_IA_core_domain"/>
</dbReference>
<dbReference type="InterPro" id="IPR000380">
    <property type="entry name" value="Topo_IA"/>
</dbReference>
<dbReference type="CDD" id="cd00590">
    <property type="entry name" value="RRM_SF"/>
    <property type="match status" value="1"/>
</dbReference>
<dbReference type="Pfam" id="PF00076">
    <property type="entry name" value="RRM_1"/>
    <property type="match status" value="1"/>
</dbReference>
<comment type="caution">
    <text evidence="6">The sequence shown here is derived from an EMBL/GenBank/DDBJ whole genome shotgun (WGS) entry which is preliminary data.</text>
</comment>
<dbReference type="PROSITE" id="PS50102">
    <property type="entry name" value="RRM"/>
    <property type="match status" value="1"/>
</dbReference>
<keyword evidence="7" id="KW-1185">Reference proteome</keyword>
<accession>A0ABD2KGW4</accession>
<dbReference type="SMART" id="SM00437">
    <property type="entry name" value="TOP1Ac"/>
    <property type="match status" value="1"/>
</dbReference>
<dbReference type="InterPro" id="IPR013826">
    <property type="entry name" value="Topo_IA_cen_sub3"/>
</dbReference>
<evidence type="ECO:0000259" key="5">
    <source>
        <dbReference type="PROSITE" id="PS52039"/>
    </source>
</evidence>
<dbReference type="InterPro" id="IPR000504">
    <property type="entry name" value="RRM_dom"/>
</dbReference>
<dbReference type="GO" id="GO:0003917">
    <property type="term" value="F:DNA topoisomerase type I (single strand cut, ATP-independent) activity"/>
    <property type="evidence" value="ECO:0007669"/>
    <property type="project" value="UniProtKB-EC"/>
</dbReference>
<dbReference type="SUPFAM" id="SSF56712">
    <property type="entry name" value="Prokaryotic type I DNA topoisomerase"/>
    <property type="match status" value="1"/>
</dbReference>
<dbReference type="InterPro" id="IPR003602">
    <property type="entry name" value="Topo_IA_DNA-bd_dom"/>
</dbReference>
<evidence type="ECO:0000256" key="2">
    <source>
        <dbReference type="RuleBase" id="RU362092"/>
    </source>
</evidence>
<dbReference type="PANTHER" id="PTHR11390">
    <property type="entry name" value="PROKARYOTIC DNA TOPOISOMERASE"/>
    <property type="match status" value="1"/>
</dbReference>
<keyword evidence="1" id="KW-0694">RNA-binding</keyword>
<feature type="compositionally biased region" description="Basic and acidic residues" evidence="3">
    <location>
        <begin position="504"/>
        <end position="514"/>
    </location>
</feature>
<name>A0ABD2KGW4_HETSC</name>
<dbReference type="Gene3D" id="3.30.70.330">
    <property type="match status" value="1"/>
</dbReference>
<dbReference type="Pfam" id="PF01131">
    <property type="entry name" value="Topoisom_bac"/>
    <property type="match status" value="1"/>
</dbReference>
<dbReference type="EC" id="5.6.2.1" evidence="2"/>
<comment type="catalytic activity">
    <reaction evidence="2">
        <text>ATP-independent breakage of single-stranded DNA, followed by passage and rejoining.</text>
        <dbReference type="EC" id="5.6.2.1"/>
    </reaction>
</comment>
<evidence type="ECO:0000259" key="4">
    <source>
        <dbReference type="PROSITE" id="PS50102"/>
    </source>
</evidence>
<dbReference type="SMART" id="SM00360">
    <property type="entry name" value="RRM"/>
    <property type="match status" value="1"/>
</dbReference>
<reference evidence="6 7" key="1">
    <citation type="submission" date="2024-10" db="EMBL/GenBank/DDBJ databases">
        <authorList>
            <person name="Kim D."/>
        </authorList>
    </citation>
    <scope>NUCLEOTIDE SEQUENCE [LARGE SCALE GENOMIC DNA]</scope>
    <source>
        <strain evidence="6">Taebaek</strain>
    </source>
</reference>
<keyword evidence="2" id="KW-0413">Isomerase</keyword>
<feature type="region of interest" description="Disordered" evidence="3">
    <location>
        <begin position="438"/>
        <end position="477"/>
    </location>
</feature>
<dbReference type="InterPro" id="IPR035979">
    <property type="entry name" value="RBD_domain_sf"/>
</dbReference>
<keyword evidence="2" id="KW-0799">Topoisomerase</keyword>
<feature type="compositionally biased region" description="Acidic residues" evidence="3">
    <location>
        <begin position="445"/>
        <end position="467"/>
    </location>
</feature>
<sequence>MSCSIENTVANNQSTEDSTCLTSNQSLTDGANGCGNFPPDPMGTVQIREQPPVPSNSSSEFCTSASSDFGLFSTSPIFNFAPPPAKFPLQLKILHILMAHVGSGENKEKITCRLQSPSAVARGQLGFVVEHELCPFNRTDKIFTEHRFRDLERRSQASVSEFGSKFIEHAPPPPMNTLTLFCLASDRLQLDPQMTIEVARKLNKIGLISSPLTNGNKYSAGFPRKEMIASIVLHLDELCGIRLNAQEVTSNFVRPIHRLGSAEPIHPLLVDHRETKYRKALDEDQLARQLYELICRYFLATCLCPSKIAEMTIKFSIGPETFKSVKHTVVVQGFLLVVPWMRPEFCDTELPTEATKQQNQFIKQTFIVSDVRRLQIENPKGGLSEAKLISQMALLELGNYDTIPETLSKLVQKKLANVVGPGRWIVPTSEGLQKLESFRQNGVDMDGDTEQVSDDVLEERDEDDDSDVREVKQHSDRRARKRVRFDLTVPTSALLRSRSMGPTRSRDFETDRSPPIRRHRRAPSPEISRKNFNDFSPTDRSHRPTLRTSLSRHSMQEIGKQQQRFNNVRTFPYENKSNAVFVNAGKENHQRSSRFSFNRPFEDVVRNEFGETKIFLANLSPRIDFNNLFDIFRKFGTIRKVDVLQTKRIAFIEFARNGEAENAISKMDGQTIDGFVLTVQKYRPKCSTEFPENRPNLSQSFHSSNKFAYNAPIGLSEKQMSTPSSEAFPSAVRHSADRFSVFDERSNAPNFPNHCGYSAPSNPSRRHNSSFDDRTSPPKKTRLDGRSSNSSFGSAPSFGSPPMSSAIFSASPHGHGFRRAVFRGSQHSHRQQECLFVPPSRSPSVQHQFSSPRHSLPLFSNDGYFFRR</sequence>
<evidence type="ECO:0000313" key="6">
    <source>
        <dbReference type="EMBL" id="KAL3102151.1"/>
    </source>
</evidence>
<proteinExistence type="inferred from homology"/>
<dbReference type="AlphaFoldDB" id="A0ABD2KGW4"/>
<comment type="similarity">
    <text evidence="2">Belongs to the type IA topoisomerase family.</text>
</comment>
<dbReference type="InterPro" id="IPR013497">
    <property type="entry name" value="Topo_IA_cen"/>
</dbReference>